<name>A0ABU7M932_9ACTN</name>
<protein>
    <submittedName>
        <fullName evidence="4">Alpha/beta fold hydrolase</fullName>
    </submittedName>
</protein>
<dbReference type="SUPFAM" id="SSF53474">
    <property type="entry name" value="alpha/beta-Hydrolases"/>
    <property type="match status" value="1"/>
</dbReference>
<dbReference type="EMBL" id="JAZDUF010000001">
    <property type="protein sequence ID" value="MEE3849619.1"/>
    <property type="molecule type" value="Genomic_DNA"/>
</dbReference>
<evidence type="ECO:0000313" key="5">
    <source>
        <dbReference type="Proteomes" id="UP001347146"/>
    </source>
</evidence>
<evidence type="ECO:0000256" key="2">
    <source>
        <dbReference type="ARBA" id="ARBA00022801"/>
    </source>
</evidence>
<evidence type="ECO:0000313" key="4">
    <source>
        <dbReference type="EMBL" id="MEE3849619.1"/>
    </source>
</evidence>
<evidence type="ECO:0000256" key="1">
    <source>
        <dbReference type="ARBA" id="ARBA00008645"/>
    </source>
</evidence>
<organism evidence="4 5">
    <name type="scientific">Gordonia sesuvii</name>
    <dbReference type="NCBI Taxonomy" id="3116777"/>
    <lineage>
        <taxon>Bacteria</taxon>
        <taxon>Bacillati</taxon>
        <taxon>Actinomycetota</taxon>
        <taxon>Actinomycetes</taxon>
        <taxon>Mycobacteriales</taxon>
        <taxon>Gordoniaceae</taxon>
        <taxon>Gordonia</taxon>
    </lineage>
</organism>
<dbReference type="Pfam" id="PF12146">
    <property type="entry name" value="Hydrolase_4"/>
    <property type="match status" value="1"/>
</dbReference>
<dbReference type="PANTHER" id="PTHR22946:SF9">
    <property type="entry name" value="POLYKETIDE TRANSFERASE AF380"/>
    <property type="match status" value="1"/>
</dbReference>
<comment type="similarity">
    <text evidence="1">Belongs to the AB hydrolase superfamily.</text>
</comment>
<dbReference type="InterPro" id="IPR022742">
    <property type="entry name" value="Hydrolase_4"/>
</dbReference>
<evidence type="ECO:0000259" key="3">
    <source>
        <dbReference type="Pfam" id="PF12146"/>
    </source>
</evidence>
<sequence>MTRTDRTFASGTDLCEAWYFTAHDERLASAAGRPIVVMAHGFGGTKDSGLEPFAERFRAAGLDVLAFDYRGFGRSAGSPRQSISIRRQIEDYQSAVDAARSTAGVDPDRVVLWGSSLSGGHVMRVAADDGNVAAVIALTPMTNAAGAATATRGLRELMTPLRWLFSGLRSRLRVSSGARPITMPIVGPPGTDGAMTAPGAYESYLAIAGPSWRNEIDTSVGLEIAGVRTTDAARRLRCRLLVQIADFDRYFSPHVMAKTAVLGRAQVHHYPCDHFDVWPHHDWFDHVVDDQVAFLIRALADTDARTVHPPGL</sequence>
<feature type="domain" description="Serine aminopeptidase S33" evidence="3">
    <location>
        <begin position="33"/>
        <end position="253"/>
    </location>
</feature>
<dbReference type="PANTHER" id="PTHR22946">
    <property type="entry name" value="DIENELACTONE HYDROLASE DOMAIN-CONTAINING PROTEIN-RELATED"/>
    <property type="match status" value="1"/>
</dbReference>
<dbReference type="InterPro" id="IPR050261">
    <property type="entry name" value="FrsA_esterase"/>
</dbReference>
<dbReference type="RefSeq" id="WP_330431245.1">
    <property type="nucleotide sequence ID" value="NZ_JAZDUF010000001.1"/>
</dbReference>
<dbReference type="InterPro" id="IPR029058">
    <property type="entry name" value="AB_hydrolase_fold"/>
</dbReference>
<dbReference type="GO" id="GO:0016787">
    <property type="term" value="F:hydrolase activity"/>
    <property type="evidence" value="ECO:0007669"/>
    <property type="project" value="UniProtKB-KW"/>
</dbReference>
<keyword evidence="5" id="KW-1185">Reference proteome</keyword>
<comment type="caution">
    <text evidence="4">The sequence shown here is derived from an EMBL/GenBank/DDBJ whole genome shotgun (WGS) entry which is preliminary data.</text>
</comment>
<gene>
    <name evidence="4" type="ORF">VZC37_04710</name>
</gene>
<dbReference type="Proteomes" id="UP001347146">
    <property type="component" value="Unassembled WGS sequence"/>
</dbReference>
<reference evidence="4 5" key="1">
    <citation type="submission" date="2024-01" db="EMBL/GenBank/DDBJ databases">
        <title>Draft genome sequence of Gordonia sp. LSe1-13.</title>
        <authorList>
            <person name="Suphannarot A."/>
            <person name="Mingma R."/>
        </authorList>
    </citation>
    <scope>NUCLEOTIDE SEQUENCE [LARGE SCALE GENOMIC DNA]</scope>
    <source>
        <strain evidence="4 5">LSe1-13</strain>
    </source>
</reference>
<keyword evidence="2 4" id="KW-0378">Hydrolase</keyword>
<accession>A0ABU7M932</accession>
<proteinExistence type="inferred from homology"/>
<dbReference type="Gene3D" id="3.40.50.1820">
    <property type="entry name" value="alpha/beta hydrolase"/>
    <property type="match status" value="1"/>
</dbReference>